<evidence type="ECO:0000256" key="1">
    <source>
        <dbReference type="SAM" id="Phobius"/>
    </source>
</evidence>
<keyword evidence="1" id="KW-0472">Membrane</keyword>
<dbReference type="AlphaFoldDB" id="A0A1X9YV51"/>
<dbReference type="EMBL" id="CP021235">
    <property type="protein sequence ID" value="ARS36797.1"/>
    <property type="molecule type" value="Genomic_DNA"/>
</dbReference>
<keyword evidence="3" id="KW-1185">Reference proteome</keyword>
<organism evidence="2 3">
    <name type="scientific">Pontibacter actiniarum</name>
    <dbReference type="NCBI Taxonomy" id="323450"/>
    <lineage>
        <taxon>Bacteria</taxon>
        <taxon>Pseudomonadati</taxon>
        <taxon>Bacteroidota</taxon>
        <taxon>Cytophagia</taxon>
        <taxon>Cytophagales</taxon>
        <taxon>Hymenobacteraceae</taxon>
        <taxon>Pontibacter</taxon>
    </lineage>
</organism>
<feature type="transmembrane region" description="Helical" evidence="1">
    <location>
        <begin position="16"/>
        <end position="35"/>
    </location>
</feature>
<evidence type="ECO:0008006" key="4">
    <source>
        <dbReference type="Google" id="ProtNLM"/>
    </source>
</evidence>
<dbReference type="KEGG" id="pact:CA264_15970"/>
<keyword evidence="1" id="KW-0812">Transmembrane</keyword>
<evidence type="ECO:0000313" key="3">
    <source>
        <dbReference type="Proteomes" id="UP000266292"/>
    </source>
</evidence>
<protein>
    <recommendedName>
        <fullName evidence="4">FUSC family protein</fullName>
    </recommendedName>
</protein>
<dbReference type="STRING" id="709015.GCA_000472485_03224"/>
<evidence type="ECO:0000313" key="2">
    <source>
        <dbReference type="EMBL" id="ARS36797.1"/>
    </source>
</evidence>
<dbReference type="Proteomes" id="UP000266292">
    <property type="component" value="Chromosome"/>
</dbReference>
<feature type="transmembrane region" description="Helical" evidence="1">
    <location>
        <begin position="41"/>
        <end position="60"/>
    </location>
</feature>
<sequence length="63" mass="7112">MLAPDNTELKKRTRHAIHAGIISGVLLGPLLLSLYNEINLFRAYSILLPLGIAYVLVQYYRKS</sequence>
<reference evidence="3" key="1">
    <citation type="submission" date="2017-05" db="EMBL/GenBank/DDBJ databases">
        <authorList>
            <person name="Ray J."/>
            <person name="Price M."/>
            <person name="Deutschbauer A."/>
        </authorList>
    </citation>
    <scope>NUCLEOTIDE SEQUENCE [LARGE SCALE GENOMIC DNA]</scope>
    <source>
        <strain evidence="3">DSM 19842</strain>
    </source>
</reference>
<keyword evidence="1" id="KW-1133">Transmembrane helix</keyword>
<name>A0A1X9YV51_9BACT</name>
<gene>
    <name evidence="2" type="ORF">CA264_15970</name>
</gene>
<proteinExistence type="predicted"/>
<accession>A0A1X9YV51</accession>